<evidence type="ECO:0000313" key="2">
    <source>
        <dbReference type="Proteomes" id="UP001209257"/>
    </source>
</evidence>
<sequence length="76" mass="8672">MMRHYPTQAEQALAVDKERIWLQCFRLCVRCEQLHDSLTHYEFSDGSSVTLDASASFPMPVADPVAPPLSRRQQHA</sequence>
<dbReference type="RefSeq" id="WP_262993924.1">
    <property type="nucleotide sequence ID" value="NZ_JAOTJC010000008.1"/>
</dbReference>
<reference evidence="2" key="1">
    <citation type="submission" date="2023-07" db="EMBL/GenBank/DDBJ databases">
        <title>Study on multiphase classification of strain Alteromonas salexigens isolated from the Yellow Sea.</title>
        <authorList>
            <person name="Sun L."/>
        </authorList>
    </citation>
    <scope>NUCLEOTIDE SEQUENCE [LARGE SCALE GENOMIC DNA]</scope>
    <source>
        <strain evidence="2">ASW11-19</strain>
    </source>
</reference>
<dbReference type="EMBL" id="JAOTJC010000008">
    <property type="protein sequence ID" value="MCU7554845.1"/>
    <property type="molecule type" value="Genomic_DNA"/>
</dbReference>
<dbReference type="Proteomes" id="UP001209257">
    <property type="component" value="Unassembled WGS sequence"/>
</dbReference>
<protein>
    <submittedName>
        <fullName evidence="1">Uncharacterized protein</fullName>
    </submittedName>
</protein>
<keyword evidence="2" id="KW-1185">Reference proteome</keyword>
<evidence type="ECO:0000313" key="1">
    <source>
        <dbReference type="EMBL" id="MCU7554845.1"/>
    </source>
</evidence>
<name>A0ABT2VNG0_9ALTE</name>
<comment type="caution">
    <text evidence="1">The sequence shown here is derived from an EMBL/GenBank/DDBJ whole genome shotgun (WGS) entry which is preliminary data.</text>
</comment>
<gene>
    <name evidence="1" type="ORF">OCL06_09565</name>
</gene>
<proteinExistence type="predicted"/>
<organism evidence="1 2">
    <name type="scientific">Alteromonas salexigens</name>
    <dbReference type="NCBI Taxonomy" id="2982530"/>
    <lineage>
        <taxon>Bacteria</taxon>
        <taxon>Pseudomonadati</taxon>
        <taxon>Pseudomonadota</taxon>
        <taxon>Gammaproteobacteria</taxon>
        <taxon>Alteromonadales</taxon>
        <taxon>Alteromonadaceae</taxon>
        <taxon>Alteromonas/Salinimonas group</taxon>
        <taxon>Alteromonas</taxon>
    </lineage>
</organism>
<accession>A0ABT2VNG0</accession>